<dbReference type="AlphaFoldDB" id="C1EE22"/>
<sequence>MRASSAVRLSLPTAHRSASTRAPPAGRPSGAAPRAPRTHVAVGSRPRGISMLRSHRTSPRVDRRGDVAVAHAAAATATAASVVPEIAIALSLGYLVASFVAFWWGASHPRSAAATYLRSPLPLVPLCVAYLALLCASWSPDTLSLMMPGSLAEGLATGQPQFFPKLNGIMTLLSRRVTASSAWLHIACINFFVGRVAALRAAELRIPVAHTLLLTLITGPIGLLSHWVTQEVFAGSKARARRRTLTASESEPALRLVVGVNGGGILPERAPYGEGYGRGYGHGYGDVPKVGRVGDNKGGKPMSRARFLMLARLASFGETKK</sequence>
<feature type="transmembrane region" description="Helical" evidence="2">
    <location>
        <begin position="211"/>
        <end position="229"/>
    </location>
</feature>
<keyword evidence="2" id="KW-0472">Membrane</keyword>
<feature type="transmembrane region" description="Helical" evidence="2">
    <location>
        <begin position="116"/>
        <end position="139"/>
    </location>
</feature>
<keyword evidence="4" id="KW-1185">Reference proteome</keyword>
<dbReference type="PANTHER" id="PTHR34543">
    <property type="entry name" value="PROTEIN ABA DEFICIENT 4, CHLOROPLASTIC"/>
    <property type="match status" value="1"/>
</dbReference>
<gene>
    <name evidence="3" type="ORF">MICPUN_62472</name>
</gene>
<evidence type="ECO:0000256" key="1">
    <source>
        <dbReference type="SAM" id="MobiDB-lite"/>
    </source>
</evidence>
<protein>
    <submittedName>
        <fullName evidence="3">Uncharacterized protein</fullName>
    </submittedName>
</protein>
<dbReference type="RefSeq" id="XP_002505204.1">
    <property type="nucleotide sequence ID" value="XM_002505158.1"/>
</dbReference>
<name>C1EE22_MICCC</name>
<evidence type="ECO:0000313" key="4">
    <source>
        <dbReference type="Proteomes" id="UP000002009"/>
    </source>
</evidence>
<dbReference type="InterPro" id="IPR025461">
    <property type="entry name" value="ABA4-like"/>
</dbReference>
<dbReference type="eggNOG" id="ENOG502S5UD">
    <property type="taxonomic scope" value="Eukaryota"/>
</dbReference>
<dbReference type="Pfam" id="PF14108">
    <property type="entry name" value="ABA4-like"/>
    <property type="match status" value="1"/>
</dbReference>
<dbReference type="Proteomes" id="UP000002009">
    <property type="component" value="Chromosome 11"/>
</dbReference>
<feature type="region of interest" description="Disordered" evidence="1">
    <location>
        <begin position="1"/>
        <end position="57"/>
    </location>
</feature>
<dbReference type="PANTHER" id="PTHR34543:SF1">
    <property type="entry name" value="PROTEIN ABA DEFICIENT 4, CHLOROPLASTIC"/>
    <property type="match status" value="1"/>
</dbReference>
<dbReference type="KEGG" id="mis:MICPUN_62472"/>
<dbReference type="OrthoDB" id="498587at2759"/>
<dbReference type="InParanoid" id="C1EE22"/>
<reference evidence="3 4" key="1">
    <citation type="journal article" date="2009" name="Science">
        <title>Green evolution and dynamic adaptations revealed by genomes of the marine picoeukaryotes Micromonas.</title>
        <authorList>
            <person name="Worden A.Z."/>
            <person name="Lee J.H."/>
            <person name="Mock T."/>
            <person name="Rouze P."/>
            <person name="Simmons M.P."/>
            <person name="Aerts A.L."/>
            <person name="Allen A.E."/>
            <person name="Cuvelier M.L."/>
            <person name="Derelle E."/>
            <person name="Everett M.V."/>
            <person name="Foulon E."/>
            <person name="Grimwood J."/>
            <person name="Gundlach H."/>
            <person name="Henrissat B."/>
            <person name="Napoli C."/>
            <person name="McDonald S.M."/>
            <person name="Parker M.S."/>
            <person name="Rombauts S."/>
            <person name="Salamov A."/>
            <person name="Von Dassow P."/>
            <person name="Badger J.H."/>
            <person name="Coutinho P.M."/>
            <person name="Demir E."/>
            <person name="Dubchak I."/>
            <person name="Gentemann C."/>
            <person name="Eikrem W."/>
            <person name="Gready J.E."/>
            <person name="John U."/>
            <person name="Lanier W."/>
            <person name="Lindquist E.A."/>
            <person name="Lucas S."/>
            <person name="Mayer K.F."/>
            <person name="Moreau H."/>
            <person name="Not F."/>
            <person name="Otillar R."/>
            <person name="Panaud O."/>
            <person name="Pangilinan J."/>
            <person name="Paulsen I."/>
            <person name="Piegu B."/>
            <person name="Poliakov A."/>
            <person name="Robbens S."/>
            <person name="Schmutz J."/>
            <person name="Toulza E."/>
            <person name="Wyss T."/>
            <person name="Zelensky A."/>
            <person name="Zhou K."/>
            <person name="Armbrust E.V."/>
            <person name="Bhattacharya D."/>
            <person name="Goodenough U.W."/>
            <person name="Van de Peer Y."/>
            <person name="Grigoriev I.V."/>
        </authorList>
    </citation>
    <scope>NUCLEOTIDE SEQUENCE [LARGE SCALE GENOMIC DNA]</scope>
    <source>
        <strain evidence="4">RCC299 / NOUM17</strain>
    </source>
</reference>
<feature type="transmembrane region" description="Helical" evidence="2">
    <location>
        <begin position="182"/>
        <end position="199"/>
    </location>
</feature>
<feature type="compositionally biased region" description="Low complexity" evidence="1">
    <location>
        <begin position="21"/>
        <end position="35"/>
    </location>
</feature>
<accession>C1EE22</accession>
<evidence type="ECO:0000313" key="3">
    <source>
        <dbReference type="EMBL" id="ACO66462.1"/>
    </source>
</evidence>
<dbReference type="GeneID" id="8247626"/>
<keyword evidence="2" id="KW-1133">Transmembrane helix</keyword>
<feature type="transmembrane region" description="Helical" evidence="2">
    <location>
        <begin position="86"/>
        <end position="104"/>
    </location>
</feature>
<organism evidence="3 4">
    <name type="scientific">Micromonas commoda (strain RCC299 / NOUM17 / CCMP2709)</name>
    <name type="common">Picoplanktonic green alga</name>
    <dbReference type="NCBI Taxonomy" id="296587"/>
    <lineage>
        <taxon>Eukaryota</taxon>
        <taxon>Viridiplantae</taxon>
        <taxon>Chlorophyta</taxon>
        <taxon>Mamiellophyceae</taxon>
        <taxon>Mamiellales</taxon>
        <taxon>Mamiellaceae</taxon>
        <taxon>Micromonas</taxon>
    </lineage>
</organism>
<proteinExistence type="predicted"/>
<keyword evidence="2" id="KW-0812">Transmembrane</keyword>
<dbReference type="STRING" id="296587.C1EE22"/>
<dbReference type="EMBL" id="CP001330">
    <property type="protein sequence ID" value="ACO66462.1"/>
    <property type="molecule type" value="Genomic_DNA"/>
</dbReference>
<evidence type="ECO:0000256" key="2">
    <source>
        <dbReference type="SAM" id="Phobius"/>
    </source>
</evidence>